<evidence type="ECO:0000256" key="7">
    <source>
        <dbReference type="SAM" id="Phobius"/>
    </source>
</evidence>
<dbReference type="PANTHER" id="PTHR33778">
    <property type="entry name" value="PROTEIN MGTC"/>
    <property type="match status" value="1"/>
</dbReference>
<organism evidence="9 10">
    <name type="scientific">Membranihabitans marinus</name>
    <dbReference type="NCBI Taxonomy" id="1227546"/>
    <lineage>
        <taxon>Bacteria</taxon>
        <taxon>Pseudomonadati</taxon>
        <taxon>Bacteroidota</taxon>
        <taxon>Saprospiria</taxon>
        <taxon>Saprospirales</taxon>
        <taxon>Saprospiraceae</taxon>
        <taxon>Membranihabitans</taxon>
    </lineage>
</organism>
<evidence type="ECO:0000256" key="4">
    <source>
        <dbReference type="ARBA" id="ARBA00022692"/>
    </source>
</evidence>
<keyword evidence="10" id="KW-1185">Reference proteome</keyword>
<feature type="transmembrane region" description="Helical" evidence="7">
    <location>
        <begin position="82"/>
        <end position="101"/>
    </location>
</feature>
<feature type="transmembrane region" description="Helical" evidence="7">
    <location>
        <begin position="15"/>
        <end position="34"/>
    </location>
</feature>
<dbReference type="GO" id="GO:0005886">
    <property type="term" value="C:plasma membrane"/>
    <property type="evidence" value="ECO:0007669"/>
    <property type="project" value="UniProtKB-SubCell"/>
</dbReference>
<comment type="caution">
    <text evidence="9">The sequence shown here is derived from an EMBL/GenBank/DDBJ whole genome shotgun (WGS) entry which is preliminary data.</text>
</comment>
<feature type="domain" description="MgtC/SapB/SrpB/YhiD N-terminal" evidence="8">
    <location>
        <begin position="21"/>
        <end position="155"/>
    </location>
</feature>
<evidence type="ECO:0000256" key="1">
    <source>
        <dbReference type="ARBA" id="ARBA00004651"/>
    </source>
</evidence>
<feature type="transmembrane region" description="Helical" evidence="7">
    <location>
        <begin position="132"/>
        <end position="150"/>
    </location>
</feature>
<keyword evidence="5 7" id="KW-1133">Transmembrane helix</keyword>
<name>A0A953LEB3_9BACT</name>
<keyword evidence="4 7" id="KW-0812">Transmembrane</keyword>
<sequence length="167" mass="18273">MEETIQELASYDQQWLILLDILIAMVLGGLIGIERELKGKPAGFRTNMIIAGAATLFIEVGRIGVLYFGMALDAELIRADPVRILHAVIVGVGFIGAGTIIKSERGEEVHYLTTAATIWMSAAIGIAVALHLYVLALSVTVVLLIINSLFHRFENWVLRKNGKETDN</sequence>
<dbReference type="Proteomes" id="UP000753961">
    <property type="component" value="Unassembled WGS sequence"/>
</dbReference>
<dbReference type="InterPro" id="IPR003416">
    <property type="entry name" value="MgtC/SapB/SrpB/YhiD_fam"/>
</dbReference>
<dbReference type="PRINTS" id="PR01837">
    <property type="entry name" value="MGTCSAPBPROT"/>
</dbReference>
<evidence type="ECO:0000256" key="5">
    <source>
        <dbReference type="ARBA" id="ARBA00022989"/>
    </source>
</evidence>
<accession>A0A953LEB3</accession>
<evidence type="ECO:0000256" key="6">
    <source>
        <dbReference type="ARBA" id="ARBA00023136"/>
    </source>
</evidence>
<dbReference type="AlphaFoldDB" id="A0A953LEB3"/>
<keyword evidence="3" id="KW-1003">Cell membrane</keyword>
<comment type="subcellular location">
    <subcellularLocation>
        <location evidence="1">Cell membrane</location>
        <topology evidence="1">Multi-pass membrane protein</topology>
    </subcellularLocation>
</comment>
<dbReference type="PANTHER" id="PTHR33778:SF1">
    <property type="entry name" value="MAGNESIUM TRANSPORTER YHID-RELATED"/>
    <property type="match status" value="1"/>
</dbReference>
<evidence type="ECO:0000313" key="9">
    <source>
        <dbReference type="EMBL" id="MBY5959759.1"/>
    </source>
</evidence>
<evidence type="ECO:0000256" key="2">
    <source>
        <dbReference type="ARBA" id="ARBA00009298"/>
    </source>
</evidence>
<comment type="similarity">
    <text evidence="2">Belongs to the MgtC/SapB family.</text>
</comment>
<protein>
    <submittedName>
        <fullName evidence="9">MgtC/SapB family protein</fullName>
    </submittedName>
</protein>
<feature type="transmembrane region" description="Helical" evidence="7">
    <location>
        <begin position="46"/>
        <end position="70"/>
    </location>
</feature>
<dbReference type="Pfam" id="PF02308">
    <property type="entry name" value="MgtC"/>
    <property type="match status" value="1"/>
</dbReference>
<evidence type="ECO:0000313" key="10">
    <source>
        <dbReference type="Proteomes" id="UP000753961"/>
    </source>
</evidence>
<gene>
    <name evidence="9" type="ORF">KUV50_16515</name>
</gene>
<reference evidence="9" key="1">
    <citation type="submission" date="2021-06" db="EMBL/GenBank/DDBJ databases">
        <title>44 bacteria genomes isolated from Dapeng, Shenzhen.</title>
        <authorList>
            <person name="Zheng W."/>
            <person name="Yu S."/>
            <person name="Huang Y."/>
        </authorList>
    </citation>
    <scope>NUCLEOTIDE SEQUENCE</scope>
    <source>
        <strain evidence="9">DP5N28-2</strain>
    </source>
</reference>
<dbReference type="EMBL" id="JAHVHU010000017">
    <property type="protein sequence ID" value="MBY5959759.1"/>
    <property type="molecule type" value="Genomic_DNA"/>
</dbReference>
<evidence type="ECO:0000259" key="8">
    <source>
        <dbReference type="Pfam" id="PF02308"/>
    </source>
</evidence>
<proteinExistence type="inferred from homology"/>
<dbReference type="InterPro" id="IPR049177">
    <property type="entry name" value="MgtC_SapB_SrpB_YhiD_N"/>
</dbReference>
<dbReference type="RefSeq" id="WP_222581294.1">
    <property type="nucleotide sequence ID" value="NZ_JAHVHU010000017.1"/>
</dbReference>
<keyword evidence="6 7" id="KW-0472">Membrane</keyword>
<evidence type="ECO:0000256" key="3">
    <source>
        <dbReference type="ARBA" id="ARBA00022475"/>
    </source>
</evidence>